<keyword evidence="2" id="KW-1185">Reference proteome</keyword>
<dbReference type="EMBL" id="JACICZ010000035">
    <property type="protein sequence ID" value="MBB3870484.1"/>
    <property type="molecule type" value="Genomic_DNA"/>
</dbReference>
<comment type="caution">
    <text evidence="1">The sequence shown here is derived from an EMBL/GenBank/DDBJ whole genome shotgun (WGS) entry which is preliminary data.</text>
</comment>
<proteinExistence type="predicted"/>
<evidence type="ECO:0000313" key="2">
    <source>
        <dbReference type="Proteomes" id="UP000613002"/>
    </source>
</evidence>
<feature type="non-terminal residue" evidence="1">
    <location>
        <position position="1"/>
    </location>
</feature>
<reference evidence="1 2" key="1">
    <citation type="submission" date="2020-08" db="EMBL/GenBank/DDBJ databases">
        <title>Genomic Encyclopedia of Type Strains, Phase IV (KMG-IV): sequencing the most valuable type-strain genomes for metagenomic binning, comparative biology and taxonomic classification.</title>
        <authorList>
            <person name="Goeker M."/>
        </authorList>
    </citation>
    <scope>NUCLEOTIDE SEQUENCE [LARGE SCALE GENOMIC DNA]</scope>
    <source>
        <strain evidence="1 2">DSM 14590</strain>
    </source>
</reference>
<sequence>HSHQVKNLIFFQRQKHGILSNENHRWKGLFFDGKKDEGMDKNDSSTLLL</sequence>
<protein>
    <submittedName>
        <fullName evidence="1">Uncharacterized protein</fullName>
    </submittedName>
</protein>
<dbReference type="Proteomes" id="UP000613002">
    <property type="component" value="Unassembled WGS sequence"/>
</dbReference>
<name>A0AA89NQY8_9BACL</name>
<evidence type="ECO:0000313" key="1">
    <source>
        <dbReference type="EMBL" id="MBB3870484.1"/>
    </source>
</evidence>
<accession>A0AA89NQY8</accession>
<organism evidence="1 2">
    <name type="scientific">Parageobacillus toebii NBRC 107807</name>
    <dbReference type="NCBI Taxonomy" id="1223503"/>
    <lineage>
        <taxon>Bacteria</taxon>
        <taxon>Bacillati</taxon>
        <taxon>Bacillota</taxon>
        <taxon>Bacilli</taxon>
        <taxon>Bacillales</taxon>
        <taxon>Anoxybacillaceae</taxon>
        <taxon>Parageobacillus</taxon>
    </lineage>
</organism>
<dbReference type="AlphaFoldDB" id="A0AA89NQY8"/>
<gene>
    <name evidence="1" type="ORF">HNR78_003462</name>
</gene>